<dbReference type="AlphaFoldDB" id="A0A846WXI4"/>
<evidence type="ECO:0000256" key="3">
    <source>
        <dbReference type="RuleBase" id="RU000363"/>
    </source>
</evidence>
<keyword evidence="2" id="KW-0560">Oxidoreductase</keyword>
<dbReference type="InterPro" id="IPR002347">
    <property type="entry name" value="SDR_fam"/>
</dbReference>
<dbReference type="Proteomes" id="UP000582646">
    <property type="component" value="Unassembled WGS sequence"/>
</dbReference>
<keyword evidence="6" id="KW-1185">Reference proteome</keyword>
<dbReference type="PANTHER" id="PTHR44169:SF6">
    <property type="entry name" value="NADPH-DEPENDENT 1-ACYLDIHYDROXYACETONE PHOSPHATE REDUCTASE"/>
    <property type="match status" value="1"/>
</dbReference>
<dbReference type="EMBL" id="JAAXOQ010000006">
    <property type="protein sequence ID" value="NKY17917.1"/>
    <property type="molecule type" value="Genomic_DNA"/>
</dbReference>
<comment type="caution">
    <text evidence="5">The sequence shown here is derived from an EMBL/GenBank/DDBJ whole genome shotgun (WGS) entry which is preliminary data.</text>
</comment>
<evidence type="ECO:0000313" key="6">
    <source>
        <dbReference type="Proteomes" id="UP000582646"/>
    </source>
</evidence>
<dbReference type="PANTHER" id="PTHR44169">
    <property type="entry name" value="NADPH-DEPENDENT 1-ACYLDIHYDROXYACETONE PHOSPHATE REDUCTASE"/>
    <property type="match status" value="1"/>
</dbReference>
<organism evidence="5 6">
    <name type="scientific">Tsukamurella spumae</name>
    <dbReference type="NCBI Taxonomy" id="44753"/>
    <lineage>
        <taxon>Bacteria</taxon>
        <taxon>Bacillati</taxon>
        <taxon>Actinomycetota</taxon>
        <taxon>Actinomycetes</taxon>
        <taxon>Mycobacteriales</taxon>
        <taxon>Tsukamurellaceae</taxon>
        <taxon>Tsukamurella</taxon>
    </lineage>
</organism>
<evidence type="ECO:0000256" key="2">
    <source>
        <dbReference type="ARBA" id="ARBA00023002"/>
    </source>
</evidence>
<sequence>MSVRTALVTGASSGIGYETAKLLAQKGYRVLGTSRNPDTIPADKRISGVEYLALDLADRESIAACAAAAGAVDVVVNNAGESQSGPLEELPADAVDRLFQTNVFGAVQLTQRLLPAMRERRYGRVVMVGSMLASFPLAYRSSYVAAKAALKGFASAARQELSPFGVWVSTVEPGSIATGIGERRTKYVADDSVYRADFDTMIETLDANERGGITPARVAELIVKAVESEHPREFYAVGSNAPLVFLLKRLVPVEVVSSIVARRHGLRR</sequence>
<dbReference type="Gene3D" id="3.40.50.720">
    <property type="entry name" value="NAD(P)-binding Rossmann-like Domain"/>
    <property type="match status" value="1"/>
</dbReference>
<evidence type="ECO:0000256" key="1">
    <source>
        <dbReference type="ARBA" id="ARBA00006484"/>
    </source>
</evidence>
<dbReference type="SMART" id="SM00822">
    <property type="entry name" value="PKS_KR"/>
    <property type="match status" value="1"/>
</dbReference>
<reference evidence="5 6" key="1">
    <citation type="submission" date="2020-04" db="EMBL/GenBank/DDBJ databases">
        <title>MicrobeNet Type strains.</title>
        <authorList>
            <person name="Nicholson A.C."/>
        </authorList>
    </citation>
    <scope>NUCLEOTIDE SEQUENCE [LARGE SCALE GENOMIC DNA]</scope>
    <source>
        <strain evidence="5 6">DSM 44113</strain>
    </source>
</reference>
<dbReference type="InterPro" id="IPR020904">
    <property type="entry name" value="Sc_DH/Rdtase_CS"/>
</dbReference>
<feature type="domain" description="Ketoreductase" evidence="4">
    <location>
        <begin position="4"/>
        <end position="179"/>
    </location>
</feature>
<dbReference type="InterPro" id="IPR036291">
    <property type="entry name" value="NAD(P)-bd_dom_sf"/>
</dbReference>
<dbReference type="RefSeq" id="WP_168544996.1">
    <property type="nucleotide sequence ID" value="NZ_BAAAKS010000013.1"/>
</dbReference>
<evidence type="ECO:0000259" key="4">
    <source>
        <dbReference type="SMART" id="SM00822"/>
    </source>
</evidence>
<comment type="similarity">
    <text evidence="1 3">Belongs to the short-chain dehydrogenases/reductases (SDR) family.</text>
</comment>
<accession>A0A846WXI4</accession>
<dbReference type="GO" id="GO:0016491">
    <property type="term" value="F:oxidoreductase activity"/>
    <property type="evidence" value="ECO:0007669"/>
    <property type="project" value="UniProtKB-KW"/>
</dbReference>
<dbReference type="PRINTS" id="PR00081">
    <property type="entry name" value="GDHRDH"/>
</dbReference>
<dbReference type="SUPFAM" id="SSF51735">
    <property type="entry name" value="NAD(P)-binding Rossmann-fold domains"/>
    <property type="match status" value="1"/>
</dbReference>
<dbReference type="PROSITE" id="PS00061">
    <property type="entry name" value="ADH_SHORT"/>
    <property type="match status" value="1"/>
</dbReference>
<proteinExistence type="inferred from homology"/>
<name>A0A846WXI4_9ACTN</name>
<dbReference type="PRINTS" id="PR00080">
    <property type="entry name" value="SDRFAMILY"/>
</dbReference>
<dbReference type="InterPro" id="IPR057326">
    <property type="entry name" value="KR_dom"/>
</dbReference>
<protein>
    <submittedName>
        <fullName evidence="5">SDR family oxidoreductase</fullName>
    </submittedName>
</protein>
<dbReference type="Pfam" id="PF00106">
    <property type="entry name" value="adh_short"/>
    <property type="match status" value="1"/>
</dbReference>
<dbReference type="CDD" id="cd05374">
    <property type="entry name" value="17beta-HSD-like_SDR_c"/>
    <property type="match status" value="1"/>
</dbReference>
<evidence type="ECO:0000313" key="5">
    <source>
        <dbReference type="EMBL" id="NKY17917.1"/>
    </source>
</evidence>
<gene>
    <name evidence="5" type="ORF">HF999_05975</name>
</gene>